<keyword evidence="2" id="KW-1185">Reference proteome</keyword>
<reference evidence="2" key="1">
    <citation type="submission" date="2018-02" db="EMBL/GenBank/DDBJ databases">
        <title>Genome sequence of Desulfocucumis palustris strain NAW-5.</title>
        <authorList>
            <person name="Watanabe M."/>
            <person name="Kojima H."/>
            <person name="Fukui M."/>
        </authorList>
    </citation>
    <scope>NUCLEOTIDE SEQUENCE [LARGE SCALE GENOMIC DNA]</scope>
    <source>
        <strain evidence="2">NAW-5</strain>
    </source>
</reference>
<sequence>MNRPAIGCTVLVPGYIPKPNSNFKNKYDRLEISLLVIAYKE</sequence>
<gene>
    <name evidence="1" type="ORF">DCCM_4657</name>
</gene>
<evidence type="ECO:0000313" key="1">
    <source>
        <dbReference type="EMBL" id="GBF35528.1"/>
    </source>
</evidence>
<name>A0A2L2XH10_9FIRM</name>
<protein>
    <submittedName>
        <fullName evidence="1">Uncharacterized protein</fullName>
    </submittedName>
</protein>
<accession>A0A2L2XH10</accession>
<organism evidence="1 2">
    <name type="scientific">Desulfocucumis palustris</name>
    <dbReference type="NCBI Taxonomy" id="1898651"/>
    <lineage>
        <taxon>Bacteria</taxon>
        <taxon>Bacillati</taxon>
        <taxon>Bacillota</taxon>
        <taxon>Clostridia</taxon>
        <taxon>Eubacteriales</taxon>
        <taxon>Desulfocucumaceae</taxon>
        <taxon>Desulfocucumis</taxon>
    </lineage>
</organism>
<dbReference type="AlphaFoldDB" id="A0A2L2XH10"/>
<evidence type="ECO:0000313" key="2">
    <source>
        <dbReference type="Proteomes" id="UP000239549"/>
    </source>
</evidence>
<dbReference type="EMBL" id="BFAV01000172">
    <property type="protein sequence ID" value="GBF35528.1"/>
    <property type="molecule type" value="Genomic_DNA"/>
</dbReference>
<comment type="caution">
    <text evidence="1">The sequence shown here is derived from an EMBL/GenBank/DDBJ whole genome shotgun (WGS) entry which is preliminary data.</text>
</comment>
<proteinExistence type="predicted"/>
<dbReference type="Proteomes" id="UP000239549">
    <property type="component" value="Unassembled WGS sequence"/>
</dbReference>